<evidence type="ECO:0000256" key="4">
    <source>
        <dbReference type="ARBA" id="ARBA00022496"/>
    </source>
</evidence>
<dbReference type="EMBL" id="AEAH01000496">
    <property type="protein sequence ID" value="EGH29411.1"/>
    <property type="molecule type" value="Genomic_DNA"/>
</dbReference>
<dbReference type="AlphaFoldDB" id="F3FGS5"/>
<dbReference type="PANTHER" id="PTHR32552:SF68">
    <property type="entry name" value="FERRICHROME OUTER MEMBRANE TRANSPORTER_PHAGE RECEPTOR"/>
    <property type="match status" value="1"/>
</dbReference>
<evidence type="ECO:0000256" key="3">
    <source>
        <dbReference type="ARBA" id="ARBA00022452"/>
    </source>
</evidence>
<sequence length="141" mass="15613">MNVVGNLTPQWRVMGSYAYVDAEVTKDNTLRSGTRLMNIPEQTFSLLNVYEFQDGALRGLGLGGGGRYVDQRAGRTANTSFSMDSYTVFDLLAYYKVNPHVKLNLDLKNVFDTGYEEGSFGNVYAYPGAPRTVQVGIAYTL</sequence>
<evidence type="ECO:0000313" key="14">
    <source>
        <dbReference type="EMBL" id="EGH29411.1"/>
    </source>
</evidence>
<keyword evidence="8" id="KW-0406">Ion transport</keyword>
<keyword evidence="11 12" id="KW-0998">Cell outer membrane</keyword>
<dbReference type="HOGENOM" id="CLU_136778_1_0_6"/>
<dbReference type="GO" id="GO:0009279">
    <property type="term" value="C:cell outer membrane"/>
    <property type="evidence" value="ECO:0007669"/>
    <property type="project" value="UniProtKB-SubCell"/>
</dbReference>
<protein>
    <submittedName>
        <fullName evidence="14">TonB-dependent siderophore receptor</fullName>
    </submittedName>
</protein>
<evidence type="ECO:0000313" key="15">
    <source>
        <dbReference type="Proteomes" id="UP000004471"/>
    </source>
</evidence>
<dbReference type="Proteomes" id="UP000004471">
    <property type="component" value="Unassembled WGS sequence"/>
</dbReference>
<keyword evidence="10 12" id="KW-0472">Membrane</keyword>
<comment type="caution">
    <text evidence="14">The sequence shown here is derived from an EMBL/GenBank/DDBJ whole genome shotgun (WGS) entry which is preliminary data.</text>
</comment>
<dbReference type="Pfam" id="PF00593">
    <property type="entry name" value="TonB_dep_Rec_b-barrel"/>
    <property type="match status" value="1"/>
</dbReference>
<evidence type="ECO:0000256" key="7">
    <source>
        <dbReference type="ARBA" id="ARBA00023004"/>
    </source>
</evidence>
<dbReference type="PANTHER" id="PTHR32552">
    <property type="entry name" value="FERRICHROME IRON RECEPTOR-RELATED"/>
    <property type="match status" value="1"/>
</dbReference>
<keyword evidence="9" id="KW-0798">TonB box</keyword>
<dbReference type="InterPro" id="IPR036942">
    <property type="entry name" value="Beta-barrel_TonB_sf"/>
</dbReference>
<keyword evidence="5 12" id="KW-0812">Transmembrane</keyword>
<gene>
    <name evidence="14" type="ORF">PSYJA_10743</name>
</gene>
<keyword evidence="7" id="KW-0408">Iron</keyword>
<evidence type="ECO:0000256" key="12">
    <source>
        <dbReference type="PROSITE-ProRule" id="PRU01360"/>
    </source>
</evidence>
<dbReference type="PROSITE" id="PS52016">
    <property type="entry name" value="TONB_DEPENDENT_REC_3"/>
    <property type="match status" value="1"/>
</dbReference>
<dbReference type="InterPro" id="IPR039426">
    <property type="entry name" value="TonB-dep_rcpt-like"/>
</dbReference>
<keyword evidence="2 12" id="KW-0813">Transport</keyword>
<reference evidence="14 15" key="1">
    <citation type="journal article" date="2011" name="PLoS Pathog.">
        <title>Dynamic evolution of pathogenicity revealed by sequencing and comparative genomics of 19 Pseudomonas syringae isolates.</title>
        <authorList>
            <person name="Baltrus D.A."/>
            <person name="Nishimura M.T."/>
            <person name="Romanchuk A."/>
            <person name="Chang J.H."/>
            <person name="Mukhtar M.S."/>
            <person name="Cherkis K."/>
            <person name="Roach J."/>
            <person name="Grant S.R."/>
            <person name="Jones C.D."/>
            <person name="Dangl J.L."/>
        </authorList>
    </citation>
    <scope>NUCLEOTIDE SEQUENCE [LARGE SCALE GENOMIC DNA]</scope>
    <source>
        <strain evidence="15">M301072PT</strain>
    </source>
</reference>
<organism evidence="14 15">
    <name type="scientific">Pseudomonas syringae pv. japonica str. M301072</name>
    <dbReference type="NCBI Taxonomy" id="629262"/>
    <lineage>
        <taxon>Bacteria</taxon>
        <taxon>Pseudomonadati</taxon>
        <taxon>Pseudomonadota</taxon>
        <taxon>Gammaproteobacteria</taxon>
        <taxon>Pseudomonadales</taxon>
        <taxon>Pseudomonadaceae</taxon>
        <taxon>Pseudomonas</taxon>
        <taxon>Pseudomonas syringae</taxon>
    </lineage>
</organism>
<evidence type="ECO:0000256" key="1">
    <source>
        <dbReference type="ARBA" id="ARBA00004571"/>
    </source>
</evidence>
<dbReference type="InterPro" id="IPR000531">
    <property type="entry name" value="Beta-barrel_TonB"/>
</dbReference>
<comment type="similarity">
    <text evidence="12">Belongs to the TonB-dependent receptor family.</text>
</comment>
<evidence type="ECO:0000259" key="13">
    <source>
        <dbReference type="Pfam" id="PF00593"/>
    </source>
</evidence>
<evidence type="ECO:0000256" key="6">
    <source>
        <dbReference type="ARBA" id="ARBA00022729"/>
    </source>
</evidence>
<keyword evidence="14" id="KW-0675">Receptor</keyword>
<feature type="domain" description="TonB-dependent receptor-like beta-barrel" evidence="13">
    <location>
        <begin position="10"/>
        <end position="110"/>
    </location>
</feature>
<dbReference type="GO" id="GO:0015344">
    <property type="term" value="F:siderophore uptake transmembrane transporter activity"/>
    <property type="evidence" value="ECO:0007669"/>
    <property type="project" value="TreeGrafter"/>
</dbReference>
<evidence type="ECO:0000256" key="11">
    <source>
        <dbReference type="ARBA" id="ARBA00023237"/>
    </source>
</evidence>
<name>F3FGS5_PSESX</name>
<evidence type="ECO:0000256" key="9">
    <source>
        <dbReference type="ARBA" id="ARBA00023077"/>
    </source>
</evidence>
<evidence type="ECO:0000256" key="8">
    <source>
        <dbReference type="ARBA" id="ARBA00023065"/>
    </source>
</evidence>
<evidence type="ECO:0000256" key="2">
    <source>
        <dbReference type="ARBA" id="ARBA00022448"/>
    </source>
</evidence>
<dbReference type="Gene3D" id="2.40.170.20">
    <property type="entry name" value="TonB-dependent receptor, beta-barrel domain"/>
    <property type="match status" value="1"/>
</dbReference>
<evidence type="ECO:0000256" key="10">
    <source>
        <dbReference type="ARBA" id="ARBA00023136"/>
    </source>
</evidence>
<proteinExistence type="inferred from homology"/>
<keyword evidence="3 12" id="KW-1134">Transmembrane beta strand</keyword>
<keyword evidence="6" id="KW-0732">Signal</keyword>
<accession>F3FGS5</accession>
<comment type="subcellular location">
    <subcellularLocation>
        <location evidence="1 12">Cell outer membrane</location>
        <topology evidence="1 12">Multi-pass membrane protein</topology>
    </subcellularLocation>
</comment>
<evidence type="ECO:0000256" key="5">
    <source>
        <dbReference type="ARBA" id="ARBA00022692"/>
    </source>
</evidence>
<dbReference type="PATRIC" id="fig|629262.5.peg.1780"/>
<dbReference type="SUPFAM" id="SSF56935">
    <property type="entry name" value="Porins"/>
    <property type="match status" value="1"/>
</dbReference>
<keyword evidence="4" id="KW-0410">Iron transport</keyword>